<gene>
    <name evidence="1" type="ORF">TIN2_96</name>
</gene>
<keyword evidence="2" id="KW-1185">Reference proteome</keyword>
<evidence type="ECO:0000313" key="1">
    <source>
        <dbReference type="EMBL" id="AKJ71786.1"/>
    </source>
</evidence>
<dbReference type="RefSeq" id="YP_009204531.1">
    <property type="nucleotide sequence ID" value="NC_028865.1"/>
</dbReference>
<dbReference type="EMBL" id="KR011062">
    <property type="protein sequence ID" value="AKJ71786.1"/>
    <property type="molecule type" value="Genomic_DNA"/>
</dbReference>
<dbReference type="OrthoDB" id="31776at10239"/>
<name>A0A0K0N5C1_9CAUD</name>
<accession>A0A0K0N5C1</accession>
<dbReference type="Proteomes" id="UP000203853">
    <property type="component" value="Segment"/>
</dbReference>
<sequence>MVMSKARKRVYSTVPVIHHTEYQQIQLNRELAFNPDNWADLDADQRKARREKIAAHTGRVSGVIHHGNTPVRKNRVEIDHTPRVEAYLAEAKRSLDPARYIRREVPEFYRNMVMVAAAKAGA</sequence>
<reference evidence="1 2" key="1">
    <citation type="journal article" date="2015" name="Appl. Environ. Microbiol.">
        <title>Three of a Kind: Genetically Similar Tsukamurella Phages TIN2, TIN3, and TIN4.</title>
        <authorList>
            <person name="Dyson Z.A."/>
            <person name="Tucci J."/>
            <person name="Seviour R.J."/>
            <person name="Petrovski S."/>
        </authorList>
    </citation>
    <scope>NUCLEOTIDE SEQUENCE [LARGE SCALE GENOMIC DNA]</scope>
</reference>
<evidence type="ECO:0000313" key="2">
    <source>
        <dbReference type="Proteomes" id="UP000203853"/>
    </source>
</evidence>
<dbReference type="GeneID" id="26631057"/>
<protein>
    <submittedName>
        <fullName evidence="1">Uncharacterized protein</fullName>
    </submittedName>
</protein>
<organism evidence="1 2">
    <name type="scientific">Tsukamurella phage TIN2</name>
    <dbReference type="NCBI Taxonomy" id="1636545"/>
    <lineage>
        <taxon>Viruses</taxon>
        <taxon>Duplodnaviria</taxon>
        <taxon>Heunggongvirae</taxon>
        <taxon>Uroviricota</taxon>
        <taxon>Caudoviricetes</taxon>
        <taxon>Tinduovirus</taxon>
        <taxon>Tinduovirus TIN2</taxon>
    </lineage>
</organism>
<proteinExistence type="predicted"/>
<dbReference type="KEGG" id="vg:26631057"/>